<protein>
    <submittedName>
        <fullName evidence="1">Uncharacterized protein</fullName>
    </submittedName>
</protein>
<accession>A0ABP3W7A5</accession>
<keyword evidence="2" id="KW-1185">Reference proteome</keyword>
<gene>
    <name evidence="1" type="ORF">GCM10008908_33500</name>
</gene>
<organism evidence="1 2">
    <name type="scientific">Clostridium subterminale</name>
    <dbReference type="NCBI Taxonomy" id="1550"/>
    <lineage>
        <taxon>Bacteria</taxon>
        <taxon>Bacillati</taxon>
        <taxon>Bacillota</taxon>
        <taxon>Clostridia</taxon>
        <taxon>Eubacteriales</taxon>
        <taxon>Clostridiaceae</taxon>
        <taxon>Clostridium</taxon>
    </lineage>
</organism>
<dbReference type="Proteomes" id="UP001501047">
    <property type="component" value="Unassembled WGS sequence"/>
</dbReference>
<reference evidence="2" key="1">
    <citation type="journal article" date="2019" name="Int. J. Syst. Evol. Microbiol.">
        <title>The Global Catalogue of Microorganisms (GCM) 10K type strain sequencing project: providing services to taxonomists for standard genome sequencing and annotation.</title>
        <authorList>
            <consortium name="The Broad Institute Genomics Platform"/>
            <consortium name="The Broad Institute Genome Sequencing Center for Infectious Disease"/>
            <person name="Wu L."/>
            <person name="Ma J."/>
        </authorList>
    </citation>
    <scope>NUCLEOTIDE SEQUENCE [LARGE SCALE GENOMIC DNA]</scope>
    <source>
        <strain evidence="2">JCM 1417</strain>
    </source>
</reference>
<evidence type="ECO:0000313" key="2">
    <source>
        <dbReference type="Proteomes" id="UP001501047"/>
    </source>
</evidence>
<evidence type="ECO:0000313" key="1">
    <source>
        <dbReference type="EMBL" id="GAA0777790.1"/>
    </source>
</evidence>
<name>A0ABP3W7A5_CLOSU</name>
<sequence>MDDYSTDGSDEIIKNYVIAQFYYDQIQNHLNVKTIPKYIKGNVPKEDIMKYYYIFAKEGMEYI</sequence>
<proteinExistence type="predicted"/>
<dbReference type="EMBL" id="BAAACI010000008">
    <property type="protein sequence ID" value="GAA0777790.1"/>
    <property type="molecule type" value="Genomic_DNA"/>
</dbReference>
<comment type="caution">
    <text evidence="1">The sequence shown here is derived from an EMBL/GenBank/DDBJ whole genome shotgun (WGS) entry which is preliminary data.</text>
</comment>